<evidence type="ECO:0000256" key="4">
    <source>
        <dbReference type="ARBA" id="ARBA00023136"/>
    </source>
</evidence>
<protein>
    <recommendedName>
        <fullName evidence="7">SH3 domain-containing protein</fullName>
    </recommendedName>
</protein>
<dbReference type="Gene3D" id="2.30.30.40">
    <property type="entry name" value="SH3 Domains"/>
    <property type="match status" value="2"/>
</dbReference>
<evidence type="ECO:0000256" key="3">
    <source>
        <dbReference type="ARBA" id="ARBA00023054"/>
    </source>
</evidence>
<dbReference type="Pfam" id="PF00018">
    <property type="entry name" value="SH3_1"/>
    <property type="match status" value="2"/>
</dbReference>
<comment type="subcellular location">
    <subcellularLocation>
        <location evidence="1">Membrane</location>
        <topology evidence="1">Peripheral membrane protein</topology>
    </subcellularLocation>
</comment>
<evidence type="ECO:0000256" key="2">
    <source>
        <dbReference type="ARBA" id="ARBA00022443"/>
    </source>
</evidence>
<name>A0A7S1PHV9_9EUKA</name>
<dbReference type="InterPro" id="IPR001452">
    <property type="entry name" value="SH3_domain"/>
</dbReference>
<reference evidence="8" key="1">
    <citation type="submission" date="2021-01" db="EMBL/GenBank/DDBJ databases">
        <authorList>
            <person name="Corre E."/>
            <person name="Pelletier E."/>
            <person name="Niang G."/>
            <person name="Scheremetjew M."/>
            <person name="Finn R."/>
            <person name="Kale V."/>
            <person name="Holt S."/>
            <person name="Cochrane G."/>
            <person name="Meng A."/>
            <person name="Brown T."/>
            <person name="Cohen L."/>
        </authorList>
    </citation>
    <scope>NUCLEOTIDE SEQUENCE</scope>
    <source>
        <strain evidence="8">WS</strain>
    </source>
</reference>
<dbReference type="InterPro" id="IPR027267">
    <property type="entry name" value="AH/BAR_dom_sf"/>
</dbReference>
<organism evidence="8">
    <name type="scientific">Percolomonas cosmopolitus</name>
    <dbReference type="NCBI Taxonomy" id="63605"/>
    <lineage>
        <taxon>Eukaryota</taxon>
        <taxon>Discoba</taxon>
        <taxon>Heterolobosea</taxon>
        <taxon>Tetramitia</taxon>
        <taxon>Eutetramitia</taxon>
        <taxon>Percolomonadidae</taxon>
        <taxon>Percolomonas</taxon>
    </lineage>
</organism>
<accession>A0A7S1PHV9</accession>
<dbReference type="SMART" id="SM00326">
    <property type="entry name" value="SH3"/>
    <property type="match status" value="2"/>
</dbReference>
<evidence type="ECO:0000256" key="6">
    <source>
        <dbReference type="SAM" id="MobiDB-lite"/>
    </source>
</evidence>
<sequence>MKVAVLKQTLLQKISKGKQTQSPDPEYQNTRRAVHTYEKLSSQYAKTLKSWARKSETASKNQHEMGEIMIEAAEQEQDDRTKELLTRMGDCLMTVSDVQHSMLVRSVESIIFPFHQFQQDAKDLNVLHKYWLKTMAVYKAQLETCNKFEKTGMNSTNPEKCQQAKQDLSQKATDMDDALHESREKAYKMKWQSESENAMVQMFDMLHNYFKAGLEYTQEVIPIVEEYKKAIEAKRLNAPDKIVRITTPVDGVVAQPTSNESNGDNSVSAPSTSTLPPPPRAPASSTVANVPLVTNSRPALPPAPSSAIRKSVVPTKLPTPPVQATAPVQQKTQMKTQDPKVPVASSAPRPALPSIPSVTATPMKPRPIGYAIVAYDYEAQESTEITLKEGEFVFVYEKDEDGWGSGRNLQSNKVGEFPWNYVSDFVHGQHAIAEYDYDAQDDDEMPLREGDDIVVLIQEGDWWIGEVDGQIASFPANYCTLR</sequence>
<dbReference type="PANTHER" id="PTHR14167:SF81">
    <property type="entry name" value="ENDOPHILIN-A"/>
    <property type="match status" value="1"/>
</dbReference>
<dbReference type="AlphaFoldDB" id="A0A7S1PHV9"/>
<dbReference type="PANTHER" id="PTHR14167">
    <property type="entry name" value="SH3 DOMAIN-CONTAINING"/>
    <property type="match status" value="1"/>
</dbReference>
<evidence type="ECO:0000259" key="7">
    <source>
        <dbReference type="PROSITE" id="PS50002"/>
    </source>
</evidence>
<keyword evidence="3" id="KW-0175">Coiled coil</keyword>
<dbReference type="EMBL" id="HBGD01007762">
    <property type="protein sequence ID" value="CAD9083205.1"/>
    <property type="molecule type" value="Transcribed_RNA"/>
</dbReference>
<dbReference type="SUPFAM" id="SSF50044">
    <property type="entry name" value="SH3-domain"/>
    <property type="match status" value="2"/>
</dbReference>
<feature type="compositionally biased region" description="Polar residues" evidence="6">
    <location>
        <begin position="326"/>
        <end position="336"/>
    </location>
</feature>
<dbReference type="PROSITE" id="PS50002">
    <property type="entry name" value="SH3"/>
    <property type="match status" value="1"/>
</dbReference>
<evidence type="ECO:0000256" key="5">
    <source>
        <dbReference type="PROSITE-ProRule" id="PRU00192"/>
    </source>
</evidence>
<dbReference type="InterPro" id="IPR036028">
    <property type="entry name" value="SH3-like_dom_sf"/>
</dbReference>
<dbReference type="SUPFAM" id="SSF103657">
    <property type="entry name" value="BAR/IMD domain-like"/>
    <property type="match status" value="1"/>
</dbReference>
<gene>
    <name evidence="8" type="ORF">PCOS0759_LOCUS6447</name>
</gene>
<proteinExistence type="predicted"/>
<feature type="region of interest" description="Disordered" evidence="6">
    <location>
        <begin position="253"/>
        <end position="360"/>
    </location>
</feature>
<feature type="domain" description="SH3" evidence="7">
    <location>
        <begin position="426"/>
        <end position="482"/>
    </location>
</feature>
<dbReference type="InterPro" id="IPR050384">
    <property type="entry name" value="Endophilin_SH3RF"/>
</dbReference>
<evidence type="ECO:0000313" key="8">
    <source>
        <dbReference type="EMBL" id="CAD9083205.1"/>
    </source>
</evidence>
<keyword evidence="2 5" id="KW-0728">SH3 domain</keyword>
<evidence type="ECO:0000256" key="1">
    <source>
        <dbReference type="ARBA" id="ARBA00004170"/>
    </source>
</evidence>
<dbReference type="CDD" id="cd00174">
    <property type="entry name" value="SH3"/>
    <property type="match status" value="1"/>
</dbReference>
<dbReference type="Gene3D" id="1.20.1270.60">
    <property type="entry name" value="Arfaptin homology (AH) domain/BAR domain"/>
    <property type="match status" value="1"/>
</dbReference>
<keyword evidence="4" id="KW-0472">Membrane</keyword>
<feature type="compositionally biased region" description="Polar residues" evidence="6">
    <location>
        <begin position="255"/>
        <end position="265"/>
    </location>
</feature>